<protein>
    <submittedName>
        <fullName evidence="2">Uncharacterized protein</fullName>
    </submittedName>
</protein>
<keyword evidence="1" id="KW-1133">Transmembrane helix</keyword>
<dbReference type="EMBL" id="UIDG01000144">
    <property type="protein sequence ID" value="SUS05983.1"/>
    <property type="molecule type" value="Genomic_DNA"/>
</dbReference>
<proteinExistence type="predicted"/>
<organism evidence="2">
    <name type="scientific">metagenome</name>
    <dbReference type="NCBI Taxonomy" id="256318"/>
    <lineage>
        <taxon>unclassified sequences</taxon>
        <taxon>metagenomes</taxon>
    </lineage>
</organism>
<feature type="transmembrane region" description="Helical" evidence="1">
    <location>
        <begin position="6"/>
        <end position="26"/>
    </location>
</feature>
<sequence>MSNLGLITFCAAVSGLALCAFAVWAYRREMSDLFFPRRGLPSLERAPSPAWELRDESRPVWQRQASEPGEDLLRSAETAVEIELRLAESLDGAGEAASDAKRIRRRAMELAVILRRLRAQLSHG</sequence>
<keyword evidence="1" id="KW-0812">Transmembrane</keyword>
<accession>A0A380TC09</accession>
<keyword evidence="1" id="KW-0472">Membrane</keyword>
<gene>
    <name evidence="2" type="ORF">DF3PB_2280009</name>
</gene>
<evidence type="ECO:0000256" key="1">
    <source>
        <dbReference type="SAM" id="Phobius"/>
    </source>
</evidence>
<name>A0A380TC09_9ZZZZ</name>
<reference evidence="2" key="1">
    <citation type="submission" date="2018-07" db="EMBL/GenBank/DDBJ databases">
        <authorList>
            <person name="Quirk P.G."/>
            <person name="Krulwich T.A."/>
        </authorList>
    </citation>
    <scope>NUCLEOTIDE SEQUENCE</scope>
</reference>
<evidence type="ECO:0000313" key="2">
    <source>
        <dbReference type="EMBL" id="SUS05983.1"/>
    </source>
</evidence>
<dbReference type="AlphaFoldDB" id="A0A380TC09"/>